<dbReference type="OrthoDB" id="6195299at2"/>
<evidence type="ECO:0000256" key="1">
    <source>
        <dbReference type="SAM" id="MobiDB-lite"/>
    </source>
</evidence>
<evidence type="ECO:0000313" key="4">
    <source>
        <dbReference type="Proteomes" id="UP000294546"/>
    </source>
</evidence>
<dbReference type="AlphaFoldDB" id="A0A4V2PED9"/>
<dbReference type="Pfam" id="PF09839">
    <property type="entry name" value="DUF2066"/>
    <property type="match status" value="1"/>
</dbReference>
<feature type="signal peptide" evidence="2">
    <location>
        <begin position="1"/>
        <end position="25"/>
    </location>
</feature>
<organism evidence="3 4">
    <name type="scientific">Marinobacterium mangrovicola</name>
    <dbReference type="NCBI Taxonomy" id="1476959"/>
    <lineage>
        <taxon>Bacteria</taxon>
        <taxon>Pseudomonadati</taxon>
        <taxon>Pseudomonadota</taxon>
        <taxon>Gammaproteobacteria</taxon>
        <taxon>Oceanospirillales</taxon>
        <taxon>Oceanospirillaceae</taxon>
        <taxon>Marinobacterium</taxon>
    </lineage>
</organism>
<keyword evidence="2" id="KW-0732">Signal</keyword>
<evidence type="ECO:0000313" key="3">
    <source>
        <dbReference type="EMBL" id="TCK08616.1"/>
    </source>
</evidence>
<dbReference type="EMBL" id="SMFU01000007">
    <property type="protein sequence ID" value="TCK08616.1"/>
    <property type="molecule type" value="Genomic_DNA"/>
</dbReference>
<dbReference type="Proteomes" id="UP000294546">
    <property type="component" value="Unassembled WGS sequence"/>
</dbReference>
<proteinExistence type="predicted"/>
<dbReference type="RefSeq" id="WP_132287544.1">
    <property type="nucleotide sequence ID" value="NZ_SMFU01000007.1"/>
</dbReference>
<keyword evidence="4" id="KW-1185">Reference proteome</keyword>
<feature type="region of interest" description="Disordered" evidence="1">
    <location>
        <begin position="340"/>
        <end position="359"/>
    </location>
</feature>
<sequence length="359" mass="38493">MSLFKSTLRNLFLALLPMMPLAVSAAPVEQLFSASVNTQAEQEQQLRSALAQVMVKVSGRREILDHPAYNTVLDNASLLLAPAAAPDRIAFDPLALTKLMNSLDMPVMPEDRPELLVWLVSGQGIDARLIEPSSDTYRQLHASAAERGLPLRDPLLDLTDQLALEPSQAANFAQEPVLQASARYGSDAVLVGHLKEGDADWMLISDGAQVTLNSALEPVDLRRMVDQVANSLFGVEEISAGKRSLPLQPVEVGEYLPSGEEIEVQGLDSAAAYLMMSGWLSQQPGVTRVLTAGRTGNGLKLIVELDGTGPSLSSLLAGDSRIMELNSGVYSWVGPQALARPAQDDAATGETEEKQDGTE</sequence>
<dbReference type="InterPro" id="IPR018642">
    <property type="entry name" value="DUF2066"/>
</dbReference>
<protein>
    <submittedName>
        <fullName evidence="3">Uncharacterized protein DUF2066</fullName>
    </submittedName>
</protein>
<name>A0A4V2PED9_9GAMM</name>
<accession>A0A4V2PED9</accession>
<feature type="chain" id="PRO_5020907849" evidence="2">
    <location>
        <begin position="26"/>
        <end position="359"/>
    </location>
</feature>
<gene>
    <name evidence="3" type="ORF">CLV83_0706</name>
</gene>
<reference evidence="3 4" key="1">
    <citation type="submission" date="2019-03" db="EMBL/GenBank/DDBJ databases">
        <title>Genomic Encyclopedia of Archaeal and Bacterial Type Strains, Phase II (KMG-II): from individual species to whole genera.</title>
        <authorList>
            <person name="Goeker M."/>
        </authorList>
    </citation>
    <scope>NUCLEOTIDE SEQUENCE [LARGE SCALE GENOMIC DNA]</scope>
    <source>
        <strain evidence="3 4">DSM 27697</strain>
    </source>
</reference>
<evidence type="ECO:0000256" key="2">
    <source>
        <dbReference type="SAM" id="SignalP"/>
    </source>
</evidence>
<comment type="caution">
    <text evidence="3">The sequence shown here is derived from an EMBL/GenBank/DDBJ whole genome shotgun (WGS) entry which is preliminary data.</text>
</comment>